<proteinExistence type="predicted"/>
<accession>A0A834M0U0</accession>
<reference evidence="1" key="1">
    <citation type="submission" date="2020-08" db="EMBL/GenBank/DDBJ databases">
        <title>Genome sequencing and assembly of the red palm weevil Rhynchophorus ferrugineus.</title>
        <authorList>
            <person name="Dias G.B."/>
            <person name="Bergman C.M."/>
            <person name="Manee M."/>
        </authorList>
    </citation>
    <scope>NUCLEOTIDE SEQUENCE</scope>
    <source>
        <strain evidence="1">AA-2017</strain>
        <tissue evidence="1">Whole larva</tissue>
    </source>
</reference>
<dbReference type="EMBL" id="JAACXV010014396">
    <property type="protein sequence ID" value="KAF7267716.1"/>
    <property type="molecule type" value="Genomic_DNA"/>
</dbReference>
<sequence length="116" mass="13171">MIVRIFRCVRREDIASAPPPADRCRLLRAPATRVPSRYKSSRVPLGCSFTVACRYVRLAAEDALQDPVRFSHLHPPEARRLRGLVTFFEVGLGNICRADERWCFASRSNLSKVKAD</sequence>
<protein>
    <submittedName>
        <fullName evidence="1">Uncharacterized protein</fullName>
    </submittedName>
</protein>
<keyword evidence="2" id="KW-1185">Reference proteome</keyword>
<comment type="caution">
    <text evidence="1">The sequence shown here is derived from an EMBL/GenBank/DDBJ whole genome shotgun (WGS) entry which is preliminary data.</text>
</comment>
<dbReference type="Proteomes" id="UP000625711">
    <property type="component" value="Unassembled WGS sequence"/>
</dbReference>
<gene>
    <name evidence="1" type="ORF">GWI33_019074</name>
</gene>
<name>A0A834M0U0_RHYFE</name>
<dbReference type="AlphaFoldDB" id="A0A834M0U0"/>
<evidence type="ECO:0000313" key="1">
    <source>
        <dbReference type="EMBL" id="KAF7267716.1"/>
    </source>
</evidence>
<organism evidence="1 2">
    <name type="scientific">Rhynchophorus ferrugineus</name>
    <name type="common">Red palm weevil</name>
    <name type="synonym">Curculio ferrugineus</name>
    <dbReference type="NCBI Taxonomy" id="354439"/>
    <lineage>
        <taxon>Eukaryota</taxon>
        <taxon>Metazoa</taxon>
        <taxon>Ecdysozoa</taxon>
        <taxon>Arthropoda</taxon>
        <taxon>Hexapoda</taxon>
        <taxon>Insecta</taxon>
        <taxon>Pterygota</taxon>
        <taxon>Neoptera</taxon>
        <taxon>Endopterygota</taxon>
        <taxon>Coleoptera</taxon>
        <taxon>Polyphaga</taxon>
        <taxon>Cucujiformia</taxon>
        <taxon>Curculionidae</taxon>
        <taxon>Dryophthorinae</taxon>
        <taxon>Rhynchophorus</taxon>
    </lineage>
</organism>
<evidence type="ECO:0000313" key="2">
    <source>
        <dbReference type="Proteomes" id="UP000625711"/>
    </source>
</evidence>